<dbReference type="EMBL" id="LSRX01000428">
    <property type="protein sequence ID" value="OLP97590.1"/>
    <property type="molecule type" value="Genomic_DNA"/>
</dbReference>
<reference evidence="2 3" key="1">
    <citation type="submission" date="2016-02" db="EMBL/GenBank/DDBJ databases">
        <title>Genome analysis of coral dinoflagellate symbionts highlights evolutionary adaptations to a symbiotic lifestyle.</title>
        <authorList>
            <person name="Aranda M."/>
            <person name="Li Y."/>
            <person name="Liew Y.J."/>
            <person name="Baumgarten S."/>
            <person name="Simakov O."/>
            <person name="Wilson M."/>
            <person name="Piel J."/>
            <person name="Ashoor H."/>
            <person name="Bougouffa S."/>
            <person name="Bajic V.B."/>
            <person name="Ryu T."/>
            <person name="Ravasi T."/>
            <person name="Bayer T."/>
            <person name="Micklem G."/>
            <person name="Kim H."/>
            <person name="Bhak J."/>
            <person name="Lajeunesse T.C."/>
            <person name="Voolstra C.R."/>
        </authorList>
    </citation>
    <scope>NUCLEOTIDE SEQUENCE [LARGE SCALE GENOMIC DNA]</scope>
    <source>
        <strain evidence="2 3">CCMP2467</strain>
    </source>
</reference>
<feature type="region of interest" description="Disordered" evidence="1">
    <location>
        <begin position="196"/>
        <end position="217"/>
    </location>
</feature>
<dbReference type="AlphaFoldDB" id="A0A1Q9DQX9"/>
<gene>
    <name evidence="2" type="ORF">AK812_SmicGene20099</name>
</gene>
<accession>A0A1Q9DQX9</accession>
<feature type="region of interest" description="Disordered" evidence="1">
    <location>
        <begin position="294"/>
        <end position="315"/>
    </location>
</feature>
<evidence type="ECO:0000256" key="1">
    <source>
        <dbReference type="SAM" id="MobiDB-lite"/>
    </source>
</evidence>
<sequence length="406" mass="43685">MPFRCNAQLQSLPSLLDGGQGCSLVLQRDTLLQSLLLARSPSQHPTLHVSLLWSAISLLIVRRHIPWPMCETILAPPEFLMQRDIVHAAVEAVADHCGIGSHFGTTGHFGHWNRRGVADSRGGDDVASLCVLIGACPGPPEHRRLLTGACNQRASASSSCKVVTFVPQALHLALRRRLRMLPSAVLLTARCTAQPESPSVARENRDSTPHAVAPSRDGAVLQVAERRKRSAYPELAQGSVQSLCVLGCAISGRWNASGMSIVRRLPPHSLCDMLAERAPHGEHLLCSGRRRVGRGAGTRACRPGQPASADRPKHGTSATILATGRKKNDISFDHATHLHTRDLDCDHNMRWTITGHHPTADTDGGAPGRRASQTLGLPGTQPDRGPQQLVVLGSEVGGSWNTERNA</sequence>
<protein>
    <submittedName>
        <fullName evidence="2">Uncharacterized protein</fullName>
    </submittedName>
</protein>
<comment type="caution">
    <text evidence="2">The sequence shown here is derived from an EMBL/GenBank/DDBJ whole genome shotgun (WGS) entry which is preliminary data.</text>
</comment>
<feature type="region of interest" description="Disordered" evidence="1">
    <location>
        <begin position="356"/>
        <end position="387"/>
    </location>
</feature>
<keyword evidence="3" id="KW-1185">Reference proteome</keyword>
<dbReference type="Proteomes" id="UP000186817">
    <property type="component" value="Unassembled WGS sequence"/>
</dbReference>
<organism evidence="2 3">
    <name type="scientific">Symbiodinium microadriaticum</name>
    <name type="common">Dinoflagellate</name>
    <name type="synonym">Zooxanthella microadriatica</name>
    <dbReference type="NCBI Taxonomy" id="2951"/>
    <lineage>
        <taxon>Eukaryota</taxon>
        <taxon>Sar</taxon>
        <taxon>Alveolata</taxon>
        <taxon>Dinophyceae</taxon>
        <taxon>Suessiales</taxon>
        <taxon>Symbiodiniaceae</taxon>
        <taxon>Symbiodinium</taxon>
    </lineage>
</organism>
<evidence type="ECO:0000313" key="2">
    <source>
        <dbReference type="EMBL" id="OLP97590.1"/>
    </source>
</evidence>
<proteinExistence type="predicted"/>
<evidence type="ECO:0000313" key="3">
    <source>
        <dbReference type="Proteomes" id="UP000186817"/>
    </source>
</evidence>
<name>A0A1Q9DQX9_SYMMI</name>